<reference evidence="2 4" key="2">
    <citation type="submission" date="2014-01" db="EMBL/GenBank/DDBJ databases">
        <title>Draft genome sequencing of Bacillus alcalophilus CGMCC 1.3604.</title>
        <authorList>
            <person name="Yang J."/>
            <person name="Diao L."/>
            <person name="Yang S."/>
        </authorList>
    </citation>
    <scope>NUCLEOTIDE SEQUENCE [LARGE SCALE GENOMIC DNA]</scope>
    <source>
        <strain evidence="2 4">CGMCC 1.3604</strain>
    </source>
</reference>
<gene>
    <name evidence="2" type="ORF">AJ85_09700</name>
    <name evidence="1" type="ORF">BALCAV_0216635</name>
</gene>
<dbReference type="AlphaFoldDB" id="A0A094YSB7"/>
<comment type="caution">
    <text evidence="1">The sequence shown here is derived from an EMBL/GenBank/DDBJ whole genome shotgun (WGS) entry which is preliminary data.</text>
</comment>
<dbReference type="EMBL" id="JALP01000130">
    <property type="protein sequence ID" value="THG90605.1"/>
    <property type="molecule type" value="Genomic_DNA"/>
</dbReference>
<sequence>MNIKLLEEIILKREPGLYSAIIENKLKNIDSDSGNHIRSILTDELLETGMDDSEESNINARGIAIEKLIDDVGNLFM</sequence>
<reference evidence="1 3" key="1">
    <citation type="journal article" date="2014" name="Genome Announc.">
        <title>Draft Genome Sequence of Bacillus alcalophilus AV1934, a Classic Alkaliphile Isolated from Human Feces in 1934.</title>
        <authorList>
            <person name="Attie O."/>
            <person name="Jayaprakash A."/>
            <person name="Shah H."/>
            <person name="Paulsen I.T."/>
            <person name="Morino M."/>
            <person name="Takahashi Y."/>
            <person name="Narumi I."/>
            <person name="Sachidanandam R."/>
            <person name="Satoh K."/>
            <person name="Ito M."/>
            <person name="Krulwich T.A."/>
        </authorList>
    </citation>
    <scope>NUCLEOTIDE SEQUENCE [LARGE SCALE GENOMIC DNA]</scope>
    <source>
        <strain evidence="1 3">AV1934</strain>
    </source>
</reference>
<dbReference type="RefSeq" id="WP_003321227.1">
    <property type="nucleotide sequence ID" value="NZ_ALPT02000064.1"/>
</dbReference>
<evidence type="ECO:0000313" key="4">
    <source>
        <dbReference type="Proteomes" id="UP000297014"/>
    </source>
</evidence>
<protein>
    <submittedName>
        <fullName evidence="1">Uncharacterized protein</fullName>
    </submittedName>
</protein>
<name>A0A094YSB7_ALKAL</name>
<dbReference type="Proteomes" id="UP000002754">
    <property type="component" value="Unassembled WGS sequence"/>
</dbReference>
<evidence type="ECO:0000313" key="2">
    <source>
        <dbReference type="EMBL" id="THG90605.1"/>
    </source>
</evidence>
<dbReference type="Proteomes" id="UP000297014">
    <property type="component" value="Unassembled WGS sequence"/>
</dbReference>
<dbReference type="EMBL" id="ALPT02000064">
    <property type="protein sequence ID" value="KGA96377.1"/>
    <property type="molecule type" value="Genomic_DNA"/>
</dbReference>
<evidence type="ECO:0000313" key="1">
    <source>
        <dbReference type="EMBL" id="KGA96377.1"/>
    </source>
</evidence>
<keyword evidence="3" id="KW-1185">Reference proteome</keyword>
<dbReference type="OrthoDB" id="9950279at2"/>
<evidence type="ECO:0000313" key="3">
    <source>
        <dbReference type="Proteomes" id="UP000002754"/>
    </source>
</evidence>
<accession>A0A094YSB7</accession>
<organism evidence="1 3">
    <name type="scientific">Alkalihalobacillus alcalophilus ATCC 27647 = CGMCC 1.3604</name>
    <dbReference type="NCBI Taxonomy" id="1218173"/>
    <lineage>
        <taxon>Bacteria</taxon>
        <taxon>Bacillati</taxon>
        <taxon>Bacillota</taxon>
        <taxon>Bacilli</taxon>
        <taxon>Bacillales</taxon>
        <taxon>Bacillaceae</taxon>
        <taxon>Alkalihalobacillus</taxon>
    </lineage>
</organism>
<proteinExistence type="predicted"/>